<dbReference type="Proteomes" id="UP000240978">
    <property type="component" value="Unassembled WGS sequence"/>
</dbReference>
<evidence type="ECO:0000259" key="1">
    <source>
        <dbReference type="Pfam" id="PF13628"/>
    </source>
</evidence>
<dbReference type="InterPro" id="IPR025419">
    <property type="entry name" value="DUF4142"/>
</dbReference>
<dbReference type="InterPro" id="IPR012347">
    <property type="entry name" value="Ferritin-like"/>
</dbReference>
<protein>
    <submittedName>
        <fullName evidence="2">Putative membrane protein</fullName>
    </submittedName>
</protein>
<dbReference type="PANTHER" id="PTHR38593:SF1">
    <property type="entry name" value="BLR2558 PROTEIN"/>
    <property type="match status" value="1"/>
</dbReference>
<keyword evidence="3" id="KW-1185">Reference proteome</keyword>
<evidence type="ECO:0000313" key="3">
    <source>
        <dbReference type="Proteomes" id="UP000240978"/>
    </source>
</evidence>
<comment type="caution">
    <text evidence="2">The sequence shown here is derived from an EMBL/GenBank/DDBJ whole genome shotgun (WGS) entry which is preliminary data.</text>
</comment>
<reference evidence="2 3" key="1">
    <citation type="submission" date="2018-03" db="EMBL/GenBank/DDBJ databases">
        <title>Genomic Encyclopedia of Archaeal and Bacterial Type Strains, Phase II (KMG-II): from individual species to whole genera.</title>
        <authorList>
            <person name="Goeker M."/>
        </authorList>
    </citation>
    <scope>NUCLEOTIDE SEQUENCE [LARGE SCALE GENOMIC DNA]</scope>
    <source>
        <strain evidence="2 3">DSM 18107</strain>
    </source>
</reference>
<dbReference type="PANTHER" id="PTHR38593">
    <property type="entry name" value="BLR2558 PROTEIN"/>
    <property type="match status" value="1"/>
</dbReference>
<gene>
    <name evidence="2" type="ORF">CLV42_114100</name>
</gene>
<proteinExistence type="predicted"/>
<dbReference type="EMBL" id="PYGK01000014">
    <property type="protein sequence ID" value="PSL24951.1"/>
    <property type="molecule type" value="Genomic_DNA"/>
</dbReference>
<organism evidence="2 3">
    <name type="scientific">Chitinophaga ginsengisoli</name>
    <dbReference type="NCBI Taxonomy" id="363837"/>
    <lineage>
        <taxon>Bacteria</taxon>
        <taxon>Pseudomonadati</taxon>
        <taxon>Bacteroidota</taxon>
        <taxon>Chitinophagia</taxon>
        <taxon>Chitinophagales</taxon>
        <taxon>Chitinophagaceae</taxon>
        <taxon>Chitinophaga</taxon>
    </lineage>
</organism>
<dbReference type="AlphaFoldDB" id="A0A2P8FTC1"/>
<dbReference type="Gene3D" id="1.20.1260.10">
    <property type="match status" value="1"/>
</dbReference>
<evidence type="ECO:0000313" key="2">
    <source>
        <dbReference type="EMBL" id="PSL24951.1"/>
    </source>
</evidence>
<sequence length="248" mass="27600">MVQVAFAKIKRGNGLQGLVCYRPYPERVMVLFLQNNIRKLYDTLLLITSKIVKPKRVQMKKLTFFATTLLAAWMLQACNGGNNHAKHEDAVDSAQAVNKETAPVDKESSDFAVEAANGGMMEVEAGKMAQERAVSQRVKDFAAMMVRDHSKANDELKALAQSKNITLPDSVSGDAKDHIDKMAKMSGRDFDKHYMDMMVDDHDKDVDKFDKAAGKLSDPDLKTWASNTLPTLRVHQDSAKAIKDALKK</sequence>
<feature type="domain" description="DUF4142" evidence="1">
    <location>
        <begin position="109"/>
        <end position="242"/>
    </location>
</feature>
<accession>A0A2P8FTC1</accession>
<name>A0A2P8FTC1_9BACT</name>
<dbReference type="Pfam" id="PF13628">
    <property type="entry name" value="DUF4142"/>
    <property type="match status" value="1"/>
</dbReference>